<dbReference type="InterPro" id="IPR011063">
    <property type="entry name" value="TilS/TtcA_N"/>
</dbReference>
<dbReference type="GO" id="GO:0006400">
    <property type="term" value="P:tRNA modification"/>
    <property type="evidence" value="ECO:0007669"/>
    <property type="project" value="UniProtKB-UniRule"/>
</dbReference>
<accession>A0A9D1CMT6</accession>
<evidence type="ECO:0000256" key="5">
    <source>
        <dbReference type="ARBA" id="ARBA00022741"/>
    </source>
</evidence>
<dbReference type="GO" id="GO:0032267">
    <property type="term" value="F:tRNA(Ile)-lysidine synthase activity"/>
    <property type="evidence" value="ECO:0007669"/>
    <property type="project" value="UniProtKB-EC"/>
</dbReference>
<dbReference type="AlphaFoldDB" id="A0A9D1CMT6"/>
<dbReference type="EC" id="6.3.4.19" evidence="8"/>
<comment type="domain">
    <text evidence="8">The N-terminal region contains the highly conserved SGGXDS motif, predicted to be a P-loop motif involved in ATP binding.</text>
</comment>
<dbReference type="SUPFAM" id="SSF52402">
    <property type="entry name" value="Adenine nucleotide alpha hydrolases-like"/>
    <property type="match status" value="1"/>
</dbReference>
<dbReference type="Gene3D" id="1.20.59.20">
    <property type="match status" value="1"/>
</dbReference>
<evidence type="ECO:0000256" key="4">
    <source>
        <dbReference type="ARBA" id="ARBA00022694"/>
    </source>
</evidence>
<dbReference type="InterPro" id="IPR012796">
    <property type="entry name" value="Lysidine-tRNA-synth_C"/>
</dbReference>
<organism evidence="10 11">
    <name type="scientific">Candidatus Avoscillospira stercorigallinarum</name>
    <dbReference type="NCBI Taxonomy" id="2840708"/>
    <lineage>
        <taxon>Bacteria</taxon>
        <taxon>Bacillati</taxon>
        <taxon>Bacillota</taxon>
        <taxon>Clostridia</taxon>
        <taxon>Eubacteriales</taxon>
        <taxon>Oscillospiraceae</taxon>
        <taxon>Oscillospiraceae incertae sedis</taxon>
        <taxon>Candidatus Avoscillospira</taxon>
    </lineage>
</organism>
<keyword evidence="4 8" id="KW-0819">tRNA processing</keyword>
<dbReference type="SMART" id="SM00977">
    <property type="entry name" value="TilS_C"/>
    <property type="match status" value="1"/>
</dbReference>
<protein>
    <recommendedName>
        <fullName evidence="8">tRNA(Ile)-lysidine synthase</fullName>
        <ecNumber evidence="8">6.3.4.19</ecNumber>
    </recommendedName>
    <alternativeName>
        <fullName evidence="8">tRNA(Ile)-2-lysyl-cytidine synthase</fullName>
    </alternativeName>
    <alternativeName>
        <fullName evidence="8">tRNA(Ile)-lysidine synthetase</fullName>
    </alternativeName>
</protein>
<dbReference type="Proteomes" id="UP000886874">
    <property type="component" value="Unassembled WGS sequence"/>
</dbReference>
<gene>
    <name evidence="8 10" type="primary">tilS</name>
    <name evidence="10" type="ORF">IAA67_01955</name>
</gene>
<evidence type="ECO:0000256" key="8">
    <source>
        <dbReference type="HAMAP-Rule" id="MF_01161"/>
    </source>
</evidence>
<feature type="binding site" evidence="8">
    <location>
        <begin position="24"/>
        <end position="29"/>
    </location>
    <ligand>
        <name>ATP</name>
        <dbReference type="ChEBI" id="CHEBI:30616"/>
    </ligand>
</feature>
<reference evidence="10" key="1">
    <citation type="submission" date="2020-10" db="EMBL/GenBank/DDBJ databases">
        <authorList>
            <person name="Gilroy R."/>
        </authorList>
    </citation>
    <scope>NUCLEOTIDE SEQUENCE</scope>
    <source>
        <strain evidence="10">ChiSjej2B20-13462</strain>
    </source>
</reference>
<comment type="catalytic activity">
    <reaction evidence="7 8">
        <text>cytidine(34) in tRNA(Ile2) + L-lysine + ATP = lysidine(34) in tRNA(Ile2) + AMP + diphosphate + H(+)</text>
        <dbReference type="Rhea" id="RHEA:43744"/>
        <dbReference type="Rhea" id="RHEA-COMP:10625"/>
        <dbReference type="Rhea" id="RHEA-COMP:10670"/>
        <dbReference type="ChEBI" id="CHEBI:15378"/>
        <dbReference type="ChEBI" id="CHEBI:30616"/>
        <dbReference type="ChEBI" id="CHEBI:32551"/>
        <dbReference type="ChEBI" id="CHEBI:33019"/>
        <dbReference type="ChEBI" id="CHEBI:82748"/>
        <dbReference type="ChEBI" id="CHEBI:83665"/>
        <dbReference type="ChEBI" id="CHEBI:456215"/>
        <dbReference type="EC" id="6.3.4.19"/>
    </reaction>
</comment>
<keyword evidence="6 8" id="KW-0067">ATP-binding</keyword>
<dbReference type="PANTHER" id="PTHR43033:SF1">
    <property type="entry name" value="TRNA(ILE)-LYSIDINE SYNTHASE-RELATED"/>
    <property type="match status" value="1"/>
</dbReference>
<reference evidence="10" key="2">
    <citation type="journal article" date="2021" name="PeerJ">
        <title>Extensive microbial diversity within the chicken gut microbiome revealed by metagenomics and culture.</title>
        <authorList>
            <person name="Gilroy R."/>
            <person name="Ravi A."/>
            <person name="Getino M."/>
            <person name="Pursley I."/>
            <person name="Horton D.L."/>
            <person name="Alikhan N.F."/>
            <person name="Baker D."/>
            <person name="Gharbi K."/>
            <person name="Hall N."/>
            <person name="Watson M."/>
            <person name="Adriaenssens E.M."/>
            <person name="Foster-Nyarko E."/>
            <person name="Jarju S."/>
            <person name="Secka A."/>
            <person name="Antonio M."/>
            <person name="Oren A."/>
            <person name="Chaudhuri R.R."/>
            <person name="La Ragione R."/>
            <person name="Hildebrand F."/>
            <person name="Pallen M.J."/>
        </authorList>
    </citation>
    <scope>NUCLEOTIDE SEQUENCE</scope>
    <source>
        <strain evidence="10">ChiSjej2B20-13462</strain>
    </source>
</reference>
<dbReference type="SUPFAM" id="SSF56037">
    <property type="entry name" value="PheT/TilS domain"/>
    <property type="match status" value="1"/>
</dbReference>
<dbReference type="GO" id="GO:0005524">
    <property type="term" value="F:ATP binding"/>
    <property type="evidence" value="ECO:0007669"/>
    <property type="project" value="UniProtKB-UniRule"/>
</dbReference>
<comment type="similarity">
    <text evidence="8">Belongs to the tRNA(Ile)-lysidine synthase family.</text>
</comment>
<dbReference type="PANTHER" id="PTHR43033">
    <property type="entry name" value="TRNA(ILE)-LYSIDINE SYNTHASE-RELATED"/>
    <property type="match status" value="1"/>
</dbReference>
<dbReference type="Pfam" id="PF11734">
    <property type="entry name" value="TilS_C"/>
    <property type="match status" value="1"/>
</dbReference>
<dbReference type="CDD" id="cd01992">
    <property type="entry name" value="TilS_N"/>
    <property type="match status" value="1"/>
</dbReference>
<keyword evidence="3 8" id="KW-0436">Ligase</keyword>
<keyword evidence="5 8" id="KW-0547">Nucleotide-binding</keyword>
<sequence>MMVPEVRAVLRTLPPGSRVVCAVSGGADSVALLHCLAALQRELGFTLTAAHFNHCLRGAESDGDEAFVRALCGIWSIPLTVGRGDVRQRAAETGESLEEAARHLRYAFLRAQDGYLATAHNADDQVETVLLNLLRGTGLKGLGAMAPREGRILRPLLEVSRADILQYLHQHGLAWREDSSNGEDSALRNRLRHHVIPLLRRENPSLSATVARSTAILRQDEAFLAGETAALLHRAAREGGWNCEILGQAPDALRTRALRQLIGGKKPAAVHVAAVEALLTRRNGSTSVDLPGGRVARREYGLLRIESKAAVHGFVPVTLSPGETASLPSLGLRVRLEGPVVLQNKVTDASTFALKCDMMEPTPRLTIRPRLTGDRLLGPGGSKSLKRRMIDAKIPAARRDLLPVAADSRGIVAVLGLGCAWDRRALPGDRAWLLTFTSEGRETDD</sequence>
<dbReference type="NCBIfam" id="TIGR02433">
    <property type="entry name" value="lysidine_TilS_C"/>
    <property type="match status" value="1"/>
</dbReference>
<dbReference type="InterPro" id="IPR014729">
    <property type="entry name" value="Rossmann-like_a/b/a_fold"/>
</dbReference>
<keyword evidence="2 8" id="KW-0963">Cytoplasm</keyword>
<dbReference type="InterPro" id="IPR012795">
    <property type="entry name" value="tRNA_Ile_lys_synt_N"/>
</dbReference>
<dbReference type="Pfam" id="PF09179">
    <property type="entry name" value="TilS"/>
    <property type="match status" value="1"/>
</dbReference>
<comment type="caution">
    <text evidence="10">The sequence shown here is derived from an EMBL/GenBank/DDBJ whole genome shotgun (WGS) entry which is preliminary data.</text>
</comment>
<comment type="function">
    <text evidence="8">Ligates lysine onto the cytidine present at position 34 of the AUA codon-specific tRNA(Ile) that contains the anticodon CAU, in an ATP-dependent manner. Cytidine is converted to lysidine, thus changing the amino acid specificity of the tRNA from methionine to isoleucine.</text>
</comment>
<feature type="domain" description="Lysidine-tRNA(Ile) synthetase C-terminal" evidence="9">
    <location>
        <begin position="365"/>
        <end position="436"/>
    </location>
</feature>
<proteinExistence type="inferred from homology"/>
<dbReference type="Pfam" id="PF01171">
    <property type="entry name" value="ATP_bind_3"/>
    <property type="match status" value="1"/>
</dbReference>
<evidence type="ECO:0000256" key="3">
    <source>
        <dbReference type="ARBA" id="ARBA00022598"/>
    </source>
</evidence>
<dbReference type="SUPFAM" id="SSF82829">
    <property type="entry name" value="MesJ substrate recognition domain-like"/>
    <property type="match status" value="1"/>
</dbReference>
<evidence type="ECO:0000256" key="1">
    <source>
        <dbReference type="ARBA" id="ARBA00004496"/>
    </source>
</evidence>
<dbReference type="Gene3D" id="3.40.50.620">
    <property type="entry name" value="HUPs"/>
    <property type="match status" value="1"/>
</dbReference>
<dbReference type="EMBL" id="DVFN01000027">
    <property type="protein sequence ID" value="HIQ69081.1"/>
    <property type="molecule type" value="Genomic_DNA"/>
</dbReference>
<evidence type="ECO:0000256" key="2">
    <source>
        <dbReference type="ARBA" id="ARBA00022490"/>
    </source>
</evidence>
<dbReference type="HAMAP" id="MF_01161">
    <property type="entry name" value="tRNA_Ile_lys_synt"/>
    <property type="match status" value="1"/>
</dbReference>
<comment type="subcellular location">
    <subcellularLocation>
        <location evidence="1 8">Cytoplasm</location>
    </subcellularLocation>
</comment>
<dbReference type="GO" id="GO:0005737">
    <property type="term" value="C:cytoplasm"/>
    <property type="evidence" value="ECO:0007669"/>
    <property type="project" value="UniProtKB-SubCell"/>
</dbReference>
<evidence type="ECO:0000256" key="7">
    <source>
        <dbReference type="ARBA" id="ARBA00048539"/>
    </source>
</evidence>
<dbReference type="NCBIfam" id="TIGR02432">
    <property type="entry name" value="lysidine_TilS_N"/>
    <property type="match status" value="1"/>
</dbReference>
<evidence type="ECO:0000313" key="11">
    <source>
        <dbReference type="Proteomes" id="UP000886874"/>
    </source>
</evidence>
<evidence type="ECO:0000259" key="9">
    <source>
        <dbReference type="SMART" id="SM00977"/>
    </source>
</evidence>
<evidence type="ECO:0000256" key="6">
    <source>
        <dbReference type="ARBA" id="ARBA00022840"/>
    </source>
</evidence>
<evidence type="ECO:0000313" key="10">
    <source>
        <dbReference type="EMBL" id="HIQ69081.1"/>
    </source>
</evidence>
<dbReference type="InterPro" id="IPR012094">
    <property type="entry name" value="tRNA_Ile_lys_synt"/>
</dbReference>
<name>A0A9D1CMT6_9FIRM</name>
<dbReference type="InterPro" id="IPR015262">
    <property type="entry name" value="tRNA_Ile_lys_synt_subst-bd"/>
</dbReference>